<keyword evidence="1" id="KW-0812">Transmembrane</keyword>
<dbReference type="Gene3D" id="1.20.58.130">
    <property type="match status" value="1"/>
</dbReference>
<comment type="caution">
    <text evidence="2">The sequence shown here is derived from an EMBL/GenBank/DDBJ whole genome shotgun (WGS) entry which is preliminary data.</text>
</comment>
<name>A0AAD3DYK0_9CHLO</name>
<protein>
    <submittedName>
        <fullName evidence="2">Uncharacterized protein</fullName>
    </submittedName>
</protein>
<proteinExistence type="predicted"/>
<keyword evidence="1" id="KW-0472">Membrane</keyword>
<evidence type="ECO:0000313" key="4">
    <source>
        <dbReference type="Proteomes" id="UP001054857"/>
    </source>
</evidence>
<keyword evidence="1" id="KW-1133">Transmembrane helix</keyword>
<evidence type="ECO:0000313" key="2">
    <source>
        <dbReference type="EMBL" id="GFR50218.1"/>
    </source>
</evidence>
<feature type="transmembrane region" description="Helical" evidence="1">
    <location>
        <begin position="105"/>
        <end position="124"/>
    </location>
</feature>
<dbReference type="EMBL" id="BMAR01000036">
    <property type="protein sequence ID" value="GFR50218.1"/>
    <property type="molecule type" value="Genomic_DNA"/>
</dbReference>
<organism evidence="2 4">
    <name type="scientific">Astrephomene gubernaculifera</name>
    <dbReference type="NCBI Taxonomy" id="47775"/>
    <lineage>
        <taxon>Eukaryota</taxon>
        <taxon>Viridiplantae</taxon>
        <taxon>Chlorophyta</taxon>
        <taxon>core chlorophytes</taxon>
        <taxon>Chlorophyceae</taxon>
        <taxon>CS clade</taxon>
        <taxon>Chlamydomonadales</taxon>
        <taxon>Astrephomenaceae</taxon>
        <taxon>Astrephomene</taxon>
    </lineage>
</organism>
<evidence type="ECO:0000256" key="1">
    <source>
        <dbReference type="SAM" id="Phobius"/>
    </source>
</evidence>
<dbReference type="Proteomes" id="UP001054857">
    <property type="component" value="Unassembled WGS sequence"/>
</dbReference>
<accession>A0AAD3DYK0</accession>
<gene>
    <name evidence="2" type="ORF">Agub_g12396</name>
    <name evidence="3" type="ORF">Agub_g12402</name>
</gene>
<keyword evidence="4" id="KW-1185">Reference proteome</keyword>
<sequence>MATLISRATLLCRKGGTPSVAVLGPRHPRVPTSTTALPCSPVMAQRRGHAVAAMAAGGSAYGPSKETFVEKALSSLGIIRFVCAMALFVRLAVKHKVHLHPFAGSAAELAGGVMFILLAIWDFVARSSNVAGYPAGPPLKMETDIPVLPELMKTIRKKETEIAMMKTEITMMKTEITMMKTEITMMKTEIAMMKTDLHEVRSGICSLMTQQLLATAALVQTTVAWQQTMNNKLEHS</sequence>
<feature type="transmembrane region" description="Helical" evidence="1">
    <location>
        <begin position="72"/>
        <end position="93"/>
    </location>
</feature>
<reference evidence="2" key="1">
    <citation type="submission" date="2020-08" db="EMBL/GenBank/DDBJ databases">
        <authorList>
            <person name="Yamashita S."/>
            <person name="Nozaki H."/>
        </authorList>
    </citation>
    <scope>NUCLEOTIDE SEQUENCE</scope>
    <source>
        <strain evidence="2">NIES-4017</strain>
    </source>
</reference>
<reference evidence="2 4" key="2">
    <citation type="journal article" date="2021" name="Sci. Rep.">
        <title>Genome sequencing of the multicellular alga Astrephomene provides insights into convergent evolution of germ-soma differentiation.</title>
        <authorList>
            <person name="Yamashita S."/>
            <person name="Yamamoto K."/>
            <person name="Matsuzaki R."/>
            <person name="Suzuki S."/>
            <person name="Yamaguchi H."/>
            <person name="Hirooka S."/>
            <person name="Minakuchi Y."/>
            <person name="Miyagishima S."/>
            <person name="Kawachi M."/>
            <person name="Toyoda A."/>
            <person name="Nozaki H."/>
        </authorList>
    </citation>
    <scope>NUCLEOTIDE SEQUENCE [LARGE SCALE GENOMIC DNA]</scope>
    <source>
        <strain evidence="2 4">NIES-4017</strain>
    </source>
</reference>
<dbReference type="AlphaFoldDB" id="A0AAD3DYK0"/>
<dbReference type="EMBL" id="BMAR01000036">
    <property type="protein sequence ID" value="GFR50223.1"/>
    <property type="molecule type" value="Genomic_DNA"/>
</dbReference>
<evidence type="ECO:0000313" key="3">
    <source>
        <dbReference type="EMBL" id="GFR50223.1"/>
    </source>
</evidence>